<dbReference type="RefSeq" id="WP_008273837.1">
    <property type="nucleotide sequence ID" value="NZ_AAXW01000003.1"/>
</dbReference>
<reference evidence="2 3" key="1">
    <citation type="submission" date="2007-03" db="EMBL/GenBank/DDBJ databases">
        <authorList>
            <person name="Stal L."/>
            <person name="Ferriera S."/>
            <person name="Johnson J."/>
            <person name="Kravitz S."/>
            <person name="Beeson K."/>
            <person name="Sutton G."/>
            <person name="Rogers Y.-H."/>
            <person name="Friedman R."/>
            <person name="Frazier M."/>
            <person name="Venter J.C."/>
        </authorList>
    </citation>
    <scope>NUCLEOTIDE SEQUENCE [LARGE SCALE GENOMIC DNA]</scope>
    <source>
        <strain evidence="2 3">CCY0110</strain>
    </source>
</reference>
<dbReference type="eggNOG" id="ENOG5032GT1">
    <property type="taxonomic scope" value="Bacteria"/>
</dbReference>
<dbReference type="Proteomes" id="UP000003781">
    <property type="component" value="Unassembled WGS sequence"/>
</dbReference>
<protein>
    <submittedName>
        <fullName evidence="2">Uncharacterized protein</fullName>
    </submittedName>
</protein>
<feature type="compositionally biased region" description="Polar residues" evidence="1">
    <location>
        <begin position="27"/>
        <end position="37"/>
    </location>
</feature>
<organism evidence="2 3">
    <name type="scientific">Crocosphaera chwakensis CCY0110</name>
    <dbReference type="NCBI Taxonomy" id="391612"/>
    <lineage>
        <taxon>Bacteria</taxon>
        <taxon>Bacillati</taxon>
        <taxon>Cyanobacteriota</taxon>
        <taxon>Cyanophyceae</taxon>
        <taxon>Oscillatoriophycideae</taxon>
        <taxon>Chroococcales</taxon>
        <taxon>Aphanothecaceae</taxon>
        <taxon>Crocosphaera</taxon>
        <taxon>Crocosphaera chwakensis</taxon>
    </lineage>
</organism>
<feature type="compositionally biased region" description="Acidic residues" evidence="1">
    <location>
        <begin position="45"/>
        <end position="54"/>
    </location>
</feature>
<gene>
    <name evidence="2" type="ORF">CY0110_03824</name>
</gene>
<dbReference type="EMBL" id="AAXW01000003">
    <property type="protein sequence ID" value="EAZ93167.1"/>
    <property type="molecule type" value="Genomic_DNA"/>
</dbReference>
<keyword evidence="3" id="KW-1185">Reference proteome</keyword>
<evidence type="ECO:0000313" key="2">
    <source>
        <dbReference type="EMBL" id="EAZ93167.1"/>
    </source>
</evidence>
<comment type="caution">
    <text evidence="2">The sequence shown here is derived from an EMBL/GenBank/DDBJ whole genome shotgun (WGS) entry which is preliminary data.</text>
</comment>
<accession>A3IKH8</accession>
<name>A3IKH8_9CHRO</name>
<feature type="region of interest" description="Disordered" evidence="1">
    <location>
        <begin position="1"/>
        <end position="54"/>
    </location>
</feature>
<evidence type="ECO:0000313" key="3">
    <source>
        <dbReference type="Proteomes" id="UP000003781"/>
    </source>
</evidence>
<dbReference type="AlphaFoldDB" id="A3IKH8"/>
<sequence>MAKRRNLKKEKAERNQAYARQFRQKTSRSFSRGRSYSNNNNDQEDKNDDDNNNN</sequence>
<evidence type="ECO:0000256" key="1">
    <source>
        <dbReference type="SAM" id="MobiDB-lite"/>
    </source>
</evidence>
<proteinExistence type="predicted"/>